<feature type="region of interest" description="Disordered" evidence="9">
    <location>
        <begin position="441"/>
        <end position="479"/>
    </location>
</feature>
<organism evidence="10 11">
    <name type="scientific">Micromonospora inyonensis</name>
    <dbReference type="NCBI Taxonomy" id="47866"/>
    <lineage>
        <taxon>Bacteria</taxon>
        <taxon>Bacillati</taxon>
        <taxon>Actinomycetota</taxon>
        <taxon>Actinomycetes</taxon>
        <taxon>Micromonosporales</taxon>
        <taxon>Micromonosporaceae</taxon>
        <taxon>Micromonospora</taxon>
    </lineage>
</organism>
<dbReference type="InterPro" id="IPR001128">
    <property type="entry name" value="Cyt_P450"/>
</dbReference>
<comment type="cofactor">
    <cofactor evidence="7">
        <name>heme</name>
        <dbReference type="ChEBI" id="CHEBI:30413"/>
    </cofactor>
</comment>
<dbReference type="PRINTS" id="PR00385">
    <property type="entry name" value="P450"/>
</dbReference>
<keyword evidence="6 8" id="KW-0503">Monooxygenase</keyword>
<feature type="compositionally biased region" description="Low complexity" evidence="9">
    <location>
        <begin position="441"/>
        <end position="453"/>
    </location>
</feature>
<dbReference type="InterPro" id="IPR017972">
    <property type="entry name" value="Cyt_P450_CS"/>
</dbReference>
<dbReference type="InterPro" id="IPR036396">
    <property type="entry name" value="Cyt_P450_sf"/>
</dbReference>
<reference evidence="11" key="1">
    <citation type="submission" date="2016-06" db="EMBL/GenBank/DDBJ databases">
        <authorList>
            <person name="Varghese N."/>
        </authorList>
    </citation>
    <scope>NUCLEOTIDE SEQUENCE [LARGE SCALE GENOMIC DNA]</scope>
    <source>
        <strain evidence="11">DSM 46123</strain>
    </source>
</reference>
<dbReference type="PANTHER" id="PTHR24291">
    <property type="entry name" value="CYTOCHROME P450 FAMILY 4"/>
    <property type="match status" value="1"/>
</dbReference>
<evidence type="ECO:0000313" key="11">
    <source>
        <dbReference type="Proteomes" id="UP000198906"/>
    </source>
</evidence>
<dbReference type="STRING" id="47866.GA0074694_5745"/>
<dbReference type="PANTHER" id="PTHR24291:SF50">
    <property type="entry name" value="BIFUNCTIONAL ALBAFLAVENONE MONOOXYGENASE_TERPENE SYNTHASE"/>
    <property type="match status" value="1"/>
</dbReference>
<dbReference type="RefSeq" id="WP_091462946.1">
    <property type="nucleotide sequence ID" value="NZ_FMHU01000002.1"/>
</dbReference>
<dbReference type="Proteomes" id="UP000198906">
    <property type="component" value="Unassembled WGS sequence"/>
</dbReference>
<dbReference type="GO" id="GO:0004497">
    <property type="term" value="F:monooxygenase activity"/>
    <property type="evidence" value="ECO:0007669"/>
    <property type="project" value="UniProtKB-KW"/>
</dbReference>
<evidence type="ECO:0000313" key="10">
    <source>
        <dbReference type="EMBL" id="SCL30618.1"/>
    </source>
</evidence>
<sequence length="479" mass="53057">MSDRLKEVPYLPRKLPFLGHLPGLARDPFGFFDRAARHGPLVRIGLGPKTACVVNDPALLRHMLISGRGDFDKGGGVVEAFIKLWGGNGGLAACPNEAHRVARPLMQPAFHPSRIPDYNRQMVHNATEIVGRWRPGQVVDIDREMTCLTTKTLTNSLFTDPVSVRCVDQFQHDLPVISSGLLARTILPAYGRLPLPANRRYREAQARTRSAIDSMIRHRRDDPGDYEDLFSLLLVRGPDGTVALSDEEVQGHIWSFMIGGIDTTAALLAWTLSLLVRHPHWYTRVEKEIDTVLDGAPPSHADLARLPQLQRVLTETLRLYPPGWVVSRVTRARTALGGYRIPEGAELYFSIRTLLRDPTIYADPDRFDPDRWRQGNCTREQREAYLPFGAGVRKCIGDAFALAEAASTLAVLLQRWRVQPVAGSQATLKVGVVLHPKGLRLRVTPRTPTRPLPSATEDPVPARGQEGSAGTPHETGQGS</sequence>
<dbReference type="Pfam" id="PF00067">
    <property type="entry name" value="p450"/>
    <property type="match status" value="1"/>
</dbReference>
<gene>
    <name evidence="10" type="ORF">GA0074694_5745</name>
</gene>
<dbReference type="GO" id="GO:0020037">
    <property type="term" value="F:heme binding"/>
    <property type="evidence" value="ECO:0007669"/>
    <property type="project" value="InterPro"/>
</dbReference>
<evidence type="ECO:0000256" key="9">
    <source>
        <dbReference type="SAM" id="MobiDB-lite"/>
    </source>
</evidence>
<dbReference type="Gene3D" id="1.10.630.10">
    <property type="entry name" value="Cytochrome P450"/>
    <property type="match status" value="1"/>
</dbReference>
<keyword evidence="2 7" id="KW-0349">Heme</keyword>
<dbReference type="InterPro" id="IPR050196">
    <property type="entry name" value="Cytochrome_P450_Monoox"/>
</dbReference>
<keyword evidence="4 8" id="KW-0560">Oxidoreductase</keyword>
<evidence type="ECO:0000256" key="3">
    <source>
        <dbReference type="ARBA" id="ARBA00022723"/>
    </source>
</evidence>
<protein>
    <submittedName>
        <fullName evidence="10">Pentalenene oxygenase</fullName>
    </submittedName>
</protein>
<proteinExistence type="inferred from homology"/>
<accession>A0A1C6SMC8</accession>
<evidence type="ECO:0000256" key="2">
    <source>
        <dbReference type="ARBA" id="ARBA00022617"/>
    </source>
</evidence>
<dbReference type="PRINTS" id="PR00463">
    <property type="entry name" value="EP450I"/>
</dbReference>
<feature type="binding site" description="axial binding residue" evidence="7">
    <location>
        <position position="395"/>
    </location>
    <ligand>
        <name>heme</name>
        <dbReference type="ChEBI" id="CHEBI:30413"/>
    </ligand>
    <ligandPart>
        <name>Fe</name>
        <dbReference type="ChEBI" id="CHEBI:18248"/>
    </ligandPart>
</feature>
<evidence type="ECO:0000256" key="4">
    <source>
        <dbReference type="ARBA" id="ARBA00023002"/>
    </source>
</evidence>
<name>A0A1C6SMC8_9ACTN</name>
<keyword evidence="11" id="KW-1185">Reference proteome</keyword>
<evidence type="ECO:0000256" key="5">
    <source>
        <dbReference type="ARBA" id="ARBA00023004"/>
    </source>
</evidence>
<dbReference type="PROSITE" id="PS00086">
    <property type="entry name" value="CYTOCHROME_P450"/>
    <property type="match status" value="1"/>
</dbReference>
<dbReference type="GO" id="GO:0016705">
    <property type="term" value="F:oxidoreductase activity, acting on paired donors, with incorporation or reduction of molecular oxygen"/>
    <property type="evidence" value="ECO:0007669"/>
    <property type="project" value="InterPro"/>
</dbReference>
<dbReference type="InterPro" id="IPR002401">
    <property type="entry name" value="Cyt_P450_E_grp-I"/>
</dbReference>
<dbReference type="AlphaFoldDB" id="A0A1C6SMC8"/>
<comment type="similarity">
    <text evidence="1 8">Belongs to the cytochrome P450 family.</text>
</comment>
<dbReference type="EMBL" id="FMHU01000002">
    <property type="protein sequence ID" value="SCL30618.1"/>
    <property type="molecule type" value="Genomic_DNA"/>
</dbReference>
<evidence type="ECO:0000256" key="1">
    <source>
        <dbReference type="ARBA" id="ARBA00010617"/>
    </source>
</evidence>
<dbReference type="SUPFAM" id="SSF48264">
    <property type="entry name" value="Cytochrome P450"/>
    <property type="match status" value="1"/>
</dbReference>
<keyword evidence="5 7" id="KW-0408">Iron</keyword>
<evidence type="ECO:0000256" key="7">
    <source>
        <dbReference type="PIRSR" id="PIRSR602401-1"/>
    </source>
</evidence>
<evidence type="ECO:0000256" key="6">
    <source>
        <dbReference type="ARBA" id="ARBA00023033"/>
    </source>
</evidence>
<evidence type="ECO:0000256" key="8">
    <source>
        <dbReference type="RuleBase" id="RU000461"/>
    </source>
</evidence>
<dbReference type="GO" id="GO:0005506">
    <property type="term" value="F:iron ion binding"/>
    <property type="evidence" value="ECO:0007669"/>
    <property type="project" value="InterPro"/>
</dbReference>
<keyword evidence="3 7" id="KW-0479">Metal-binding</keyword>